<dbReference type="PANTHER" id="PTHR19964">
    <property type="entry name" value="MULTIPLE PDZ DOMAIN PROTEIN"/>
    <property type="match status" value="1"/>
</dbReference>
<evidence type="ECO:0000256" key="9">
    <source>
        <dbReference type="PROSITE-ProRule" id="PRU00278"/>
    </source>
</evidence>
<dbReference type="Ensembl" id="ENSSTUT00000073911.1">
    <property type="protein sequence ID" value="ENSSTUP00000069575.1"/>
    <property type="gene ID" value="ENSSTUG00000028873.1"/>
</dbReference>
<dbReference type="CDD" id="cd06689">
    <property type="entry name" value="PDZ1_MUPP1-like"/>
    <property type="match status" value="1"/>
</dbReference>
<evidence type="ECO:0000256" key="3">
    <source>
        <dbReference type="ARBA" id="ARBA00022427"/>
    </source>
</evidence>
<feature type="domain" description="PDZ" evidence="10">
    <location>
        <begin position="509"/>
        <end position="590"/>
    </location>
</feature>
<feature type="domain" description="PDZ" evidence="10">
    <location>
        <begin position="247"/>
        <end position="327"/>
    </location>
</feature>
<keyword evidence="7" id="KW-0965">Cell junction</keyword>
<dbReference type="GO" id="GO:0005923">
    <property type="term" value="C:bicellular tight junction"/>
    <property type="evidence" value="ECO:0007669"/>
    <property type="project" value="UniProtKB-SubCell"/>
</dbReference>
<evidence type="ECO:0000256" key="6">
    <source>
        <dbReference type="ARBA" id="ARBA00022737"/>
    </source>
</evidence>
<evidence type="ECO:0000256" key="7">
    <source>
        <dbReference type="ARBA" id="ARBA00022949"/>
    </source>
</evidence>
<feature type="domain" description="PDZ" evidence="10">
    <location>
        <begin position="674"/>
        <end position="748"/>
    </location>
</feature>
<dbReference type="InterPro" id="IPR036034">
    <property type="entry name" value="PDZ_sf"/>
</dbReference>
<feature type="domain" description="PDZ" evidence="10">
    <location>
        <begin position="357"/>
        <end position="443"/>
    </location>
</feature>
<feature type="domain" description="PDZ" evidence="10">
    <location>
        <begin position="1588"/>
        <end position="1671"/>
    </location>
</feature>
<dbReference type="CDD" id="cd06667">
    <property type="entry name" value="PDZ2_MUPP1-like"/>
    <property type="match status" value="1"/>
</dbReference>
<keyword evidence="14" id="KW-1185">Reference proteome</keyword>
<feature type="domain" description="PDZ" evidence="10">
    <location>
        <begin position="1464"/>
        <end position="1550"/>
    </location>
</feature>
<evidence type="ECO:0000259" key="11">
    <source>
        <dbReference type="PROSITE" id="PS50198"/>
    </source>
</evidence>
<proteinExistence type="predicted"/>
<dbReference type="SMART" id="SM00569">
    <property type="entry name" value="L27"/>
    <property type="match status" value="1"/>
</dbReference>
<dbReference type="FunFam" id="2.30.42.10:FF:000093">
    <property type="entry name" value="multiple PDZ domain protein isoform X1"/>
    <property type="match status" value="1"/>
</dbReference>
<dbReference type="InterPro" id="IPR051342">
    <property type="entry name" value="PDZ_scaffold"/>
</dbReference>
<keyword evidence="5" id="KW-0597">Phosphoprotein</keyword>
<gene>
    <name evidence="13" type="primary">MPDZ</name>
</gene>
<dbReference type="SMART" id="SM00228">
    <property type="entry name" value="PDZ"/>
    <property type="match status" value="12"/>
</dbReference>
<evidence type="ECO:0000256" key="1">
    <source>
        <dbReference type="ARBA" id="ARBA00004221"/>
    </source>
</evidence>
<evidence type="ECO:0000259" key="12">
    <source>
        <dbReference type="PROSITE" id="PS51022"/>
    </source>
</evidence>
<dbReference type="PROSITE" id="PS50106">
    <property type="entry name" value="PDZ"/>
    <property type="match status" value="12"/>
</dbReference>
<dbReference type="GeneTree" id="ENSGT00940000155586"/>
<feature type="domain" description="L27" evidence="12">
    <location>
        <begin position="1"/>
        <end position="60"/>
    </location>
</feature>
<keyword evidence="3" id="KW-0796">Tight junction</keyword>
<dbReference type="SUPFAM" id="SSF101288">
    <property type="entry name" value="L27 domain"/>
    <property type="match status" value="1"/>
</dbReference>
<dbReference type="CDD" id="cd06675">
    <property type="entry name" value="PDZ12_MUPP1-like"/>
    <property type="match status" value="1"/>
</dbReference>
<feature type="domain" description="PDZ" evidence="10">
    <location>
        <begin position="1284"/>
        <end position="1367"/>
    </location>
</feature>
<name>A0A674BDL9_SALTR</name>
<keyword evidence="9" id="KW-0413">Isomerase</keyword>
<feature type="domain" description="PDZ" evidence="10">
    <location>
        <begin position="1380"/>
        <end position="1446"/>
    </location>
</feature>
<dbReference type="SUPFAM" id="SSF50156">
    <property type="entry name" value="PDZ domain-like"/>
    <property type="match status" value="12"/>
</dbReference>
<dbReference type="Pfam" id="PF16667">
    <property type="entry name" value="MPDZ_u10"/>
    <property type="match status" value="1"/>
</dbReference>
<keyword evidence="4" id="KW-1003">Cell membrane</keyword>
<dbReference type="InterPro" id="IPR032078">
    <property type="entry name" value="MPDZ_u10"/>
</dbReference>
<protein>
    <submittedName>
        <fullName evidence="13">Multiple PDZ domain crumbs cell polarity complex component</fullName>
    </submittedName>
</protein>
<dbReference type="CDD" id="cd06672">
    <property type="entry name" value="PDZ8_MUPP1-PDZ7_PATJ-PDZ2_INAD-like"/>
    <property type="match status" value="1"/>
</dbReference>
<evidence type="ECO:0000256" key="2">
    <source>
        <dbReference type="ARBA" id="ARBA00004435"/>
    </source>
</evidence>
<evidence type="ECO:0000313" key="14">
    <source>
        <dbReference type="Proteomes" id="UP000472277"/>
    </source>
</evidence>
<dbReference type="FunFam" id="2.30.42.10:FF:000038">
    <property type="entry name" value="Multiple PDZ domain protein isoform X1"/>
    <property type="match status" value="1"/>
</dbReference>
<organism evidence="13 14">
    <name type="scientific">Salmo trutta</name>
    <name type="common">Brown trout</name>
    <dbReference type="NCBI Taxonomy" id="8032"/>
    <lineage>
        <taxon>Eukaryota</taxon>
        <taxon>Metazoa</taxon>
        <taxon>Chordata</taxon>
        <taxon>Craniata</taxon>
        <taxon>Vertebrata</taxon>
        <taxon>Euteleostomi</taxon>
        <taxon>Actinopterygii</taxon>
        <taxon>Neopterygii</taxon>
        <taxon>Teleostei</taxon>
        <taxon>Protacanthopterygii</taxon>
        <taxon>Salmoniformes</taxon>
        <taxon>Salmonidae</taxon>
        <taxon>Salmoninae</taxon>
        <taxon>Salmo</taxon>
    </lineage>
</organism>
<dbReference type="FunFam" id="2.30.42.10:FF:000070">
    <property type="entry name" value="Multiple PDZ domain protein"/>
    <property type="match status" value="1"/>
</dbReference>
<dbReference type="CDD" id="cd06674">
    <property type="entry name" value="PDZ11_MUPP1-PDZ9_PATJ-like"/>
    <property type="match status" value="1"/>
</dbReference>
<reference evidence="13" key="2">
    <citation type="submission" date="2025-09" db="UniProtKB">
        <authorList>
            <consortium name="Ensembl"/>
        </authorList>
    </citation>
    <scope>IDENTIFICATION</scope>
</reference>
<feature type="domain" description="PDZ" evidence="10">
    <location>
        <begin position="127"/>
        <end position="214"/>
    </location>
</feature>
<dbReference type="CDD" id="cd06673">
    <property type="entry name" value="PDZ10_MUPP1-PDZ8_PATJ-like"/>
    <property type="match status" value="1"/>
</dbReference>
<dbReference type="GO" id="GO:0003755">
    <property type="term" value="F:peptidyl-prolyl cis-trans isomerase activity"/>
    <property type="evidence" value="ECO:0007669"/>
    <property type="project" value="UniProtKB-KW"/>
</dbReference>
<dbReference type="InterPro" id="IPR036892">
    <property type="entry name" value="L27_dom_sf"/>
</dbReference>
<sequence length="1671" mass="178692">CWEGLRALQAVERLQAKLKDRGEVPTEEKLSLLKSVLQSPLFHQILALQKSVQLLKDQVGKIRFLLGGGVTSTLSGDLSECYTSAQANGGHLAYPEASTSTQVNGKQSPEEFEHIIRSMAQGRYVTHMELLKPLSRGLGFSVVGLRSENRGELGIFVQEIQPGSVAHCDGKLKESDQILAINGQPLDQTVTHQQAIGILQRASECVQLTIARGPIPQLASPVVSRTPSAASTLSAHSSAAHWNHVETMELVNDGTGLGFGIVGGKTTGVIVKTILPGGIADQDGHLRSGDHILKIGDTDLYGMGSEQVAQVLRQCGNRVKLVITRGPPEETAIVPMVLPTVTEQQVRQDNQEDEAFDVGLTKNAQGLGITIAGYVGDKNSEPSGIFVKSITKDSAVAQDGRIHVGDQIIAVDGNNIQGYTNQQAVEVLRHTSQTVHLKLIRRGFRPEDIPPAVVPSVIVVSPTPGGRDTTLERTDVVDATTQAKLTEDEELELKKKWQETLGPSNEVVVAQVEKFSESSGLGISLDANSGHHYIRSVLPEGPVGRCGKLFSGDELLEVNGISLIGDTHKEVVSILKELPVCVYIACCRPAPLLKSDRDSGQPGLDEFSVQCSAGPPDCQECVRWDDIEGLSLQIQGDLGSFLVFEGSEGVATGENVTDETLGAPLAMWETEIQDIELEKGESGLGFSILDYQDPMDPAKTVIVIRSLVSEGVAEQDGRLLPGDRLMFVNSTNLDNASLEDAVQALKGANIGKVHIGVAKPLPVRKPYCEVCPMERLVREEEPAEGRRFWAEPALIDSNEVDLTDERVLAHRFSGEEDDTFQASMIALHGSTCSADLSYQMILQSSTPKVGQQTCTVQSKEEGDTIRTTGSNFERTITVVKGNSSLGMTVSAVKDGLGMHIRSIIHGGSISRDGRLGVGDLILAINGEPTANLTNTQARAMLRRHSLIGPDMGITYVPVEYLEEYKATQTLSKFIEREDGEGEESELQSATFSNWNQPRKVELKKEAGKSLGISIVGGRGMGSRLSNGEVMRGIFIKHILEDSPAARNGTLKTGDRVVEVDGVDLRDASHEQAVEAIRRAGNPVVFLVQSIVHRPRVSLLAPCVGTEAGKTSSITPHLSLPVVPHVGETDTDTLTEIPDRQAQAEDEDEFGYSWKSIIQRYGSLPGLLHMIELEKGKTGLGLSLAGNRDRSRLSVFVVGIDPCGAASKDGRIVVGDELLEINGQILYGRSHQNASSIIKSNENISSILSSQFPTLSSGSSRSSTPGTLASSDPVTCPIIPGCETTIDISKGHTGLGLSIVGGCDTLLGTIIIHEVYEEGAASKDGRLWAGDQILEVNGIDLRVATHDEAINVLRQTPQRVRLSVFRDEAQYKEEDLWDAFTVELNKKPGQGLGLSIVGRRNDTGVFVSDIVKGGVVEIDGRLMQGDQILSVNKEDVRNATQESVAALKFKAGPFHSERRFSQSSQVSCHFGVTDSLGISIAGGVGSPLGDVPIFIAMMNPTGLAAQTHKLMIGDMIVSICGTATEGMSHSQAVTLLKNATGTIELQVVAGGDTTVTGPSQEQTAAGLSVSSLTPTSIFHDDLGPPQYKTITLARGPDGLGFSIVGGFGSPHGDLPIYVKTVFGKGAASEDGRLKRGDQIMAVNGQSLEGVTHEEAVGILKRTKGTIALTVLS</sequence>
<reference evidence="13" key="1">
    <citation type="submission" date="2025-08" db="UniProtKB">
        <authorList>
            <consortium name="Ensembl"/>
        </authorList>
    </citation>
    <scope>IDENTIFICATION</scope>
</reference>
<evidence type="ECO:0000256" key="5">
    <source>
        <dbReference type="ARBA" id="ARBA00022553"/>
    </source>
</evidence>
<dbReference type="PROSITE" id="PS51022">
    <property type="entry name" value="L27"/>
    <property type="match status" value="1"/>
</dbReference>
<evidence type="ECO:0000313" key="13">
    <source>
        <dbReference type="Ensembl" id="ENSSTUP00000069575.1"/>
    </source>
</evidence>
<dbReference type="PANTHER" id="PTHR19964:SF10">
    <property type="entry name" value="MULTIPLE PDZ DOMAIN PROTEIN"/>
    <property type="match status" value="1"/>
</dbReference>
<dbReference type="GO" id="GO:0016324">
    <property type="term" value="C:apical plasma membrane"/>
    <property type="evidence" value="ECO:0007669"/>
    <property type="project" value="UniProtKB-SubCell"/>
</dbReference>
<dbReference type="CDD" id="cd06670">
    <property type="entry name" value="PDZ6_MUPP1-like"/>
    <property type="match status" value="1"/>
</dbReference>
<dbReference type="CDD" id="cd06669">
    <property type="entry name" value="PDZ5_MUPP1-like"/>
    <property type="match status" value="1"/>
</dbReference>
<comment type="subcellular location">
    <subcellularLocation>
        <location evidence="1">Apical cell membrane</location>
    </subcellularLocation>
    <subcellularLocation>
        <location evidence="2">Cell junction</location>
        <location evidence="2">Tight junction</location>
    </subcellularLocation>
</comment>
<dbReference type="FunFam" id="2.30.42.10:FF:000072">
    <property type="entry name" value="multiple PDZ domain protein isoform X1"/>
    <property type="match status" value="1"/>
</dbReference>
<evidence type="ECO:0000259" key="10">
    <source>
        <dbReference type="PROSITE" id="PS50106"/>
    </source>
</evidence>
<dbReference type="Gene3D" id="2.30.42.10">
    <property type="match status" value="12"/>
</dbReference>
<dbReference type="InterPro" id="IPR015132">
    <property type="entry name" value="L27_2"/>
</dbReference>
<dbReference type="InterPro" id="IPR001478">
    <property type="entry name" value="PDZ"/>
</dbReference>
<feature type="domain" description="PpiC" evidence="11">
    <location>
        <begin position="43"/>
        <end position="147"/>
    </location>
</feature>
<dbReference type="InterPro" id="IPR004172">
    <property type="entry name" value="L27_dom"/>
</dbReference>
<keyword evidence="9" id="KW-0697">Rotamase</keyword>
<evidence type="ECO:0000256" key="4">
    <source>
        <dbReference type="ARBA" id="ARBA00022475"/>
    </source>
</evidence>
<keyword evidence="6" id="KW-0677">Repeat</keyword>
<accession>A0A674BDL9</accession>
<dbReference type="Pfam" id="PF09045">
    <property type="entry name" value="L27_2"/>
    <property type="match status" value="1"/>
</dbReference>
<dbReference type="CDD" id="cd06676">
    <property type="entry name" value="PDZ13_MUPP1-like"/>
    <property type="match status" value="1"/>
</dbReference>
<dbReference type="FunFam" id="2.30.42.10:FF:000110">
    <property type="entry name" value="multiple PDZ domain protein isoform X2"/>
    <property type="match status" value="1"/>
</dbReference>
<dbReference type="Pfam" id="PF00595">
    <property type="entry name" value="PDZ"/>
    <property type="match status" value="12"/>
</dbReference>
<dbReference type="CDD" id="cd06671">
    <property type="entry name" value="PDZ7_MUPP1-PD6_PATJ-like"/>
    <property type="match status" value="1"/>
</dbReference>
<feature type="domain" description="PDZ" evidence="10">
    <location>
        <begin position="875"/>
        <end position="943"/>
    </location>
</feature>
<dbReference type="Gene3D" id="1.10.287.650">
    <property type="entry name" value="L27 domain"/>
    <property type="match status" value="1"/>
</dbReference>
<dbReference type="CDD" id="cd06668">
    <property type="entry name" value="PDZ4_MUPP1-like"/>
    <property type="match status" value="1"/>
</dbReference>
<dbReference type="Proteomes" id="UP000472277">
    <property type="component" value="Chromosome 5"/>
</dbReference>
<feature type="domain" description="PDZ" evidence="10">
    <location>
        <begin position="999"/>
        <end position="1091"/>
    </location>
</feature>
<keyword evidence="8" id="KW-0472">Membrane</keyword>
<dbReference type="CDD" id="cd06791">
    <property type="entry name" value="PDZ3_MUPP1-like"/>
    <property type="match status" value="1"/>
</dbReference>
<dbReference type="PROSITE" id="PS50198">
    <property type="entry name" value="PPIC_PPIASE_2"/>
    <property type="match status" value="1"/>
</dbReference>
<feature type="domain" description="PDZ" evidence="10">
    <location>
        <begin position="1169"/>
        <end position="1252"/>
    </location>
</feature>
<dbReference type="FunFam" id="2.30.42.10:FF:000051">
    <property type="entry name" value="Multiple PDZ domain protein isoform X1"/>
    <property type="match status" value="1"/>
</dbReference>
<evidence type="ECO:0000256" key="8">
    <source>
        <dbReference type="ARBA" id="ARBA00023136"/>
    </source>
</evidence>
<dbReference type="InterPro" id="IPR000297">
    <property type="entry name" value="PPIase_PpiC"/>
</dbReference>